<feature type="domain" description="HTH lysR-type" evidence="5">
    <location>
        <begin position="1"/>
        <end position="61"/>
    </location>
</feature>
<dbReference type="InterPro" id="IPR036390">
    <property type="entry name" value="WH_DNA-bd_sf"/>
</dbReference>
<name>A0ABW5QII3_9HYPH</name>
<dbReference type="Proteomes" id="UP001597521">
    <property type="component" value="Unassembled WGS sequence"/>
</dbReference>
<sequence>MDAADWNHIKALLAVLEAGSLSAAARQLGLAQPTLGRQIAALERSLGVTLFERAGRSLLPTEAARQLGAHAREMGQAAARLMLAATAQSEAIEGQVRVAASDAVAAHVLPPVLRHLRQVAAGITVDVVASNSISDLTRREADIAIRHVQPTEPELIGRRMPDDHAGLFATGAYLDSIGRPRTGAELAKRAEFIGFLDFGGEANRLLAAELTARGVPMTPTQFARSTEGAVAWEWVRRGLGVGVMQLAVAAATPEVEPVLPEVVQIPIPVWLVTHREVRTSRRIRLVFDVLAEALAQLPGGPTRA</sequence>
<dbReference type="PANTHER" id="PTHR30537:SF3">
    <property type="entry name" value="TRANSCRIPTIONAL REGULATORY PROTEIN"/>
    <property type="match status" value="1"/>
</dbReference>
<dbReference type="PRINTS" id="PR00039">
    <property type="entry name" value="HTHLYSR"/>
</dbReference>
<keyword evidence="7" id="KW-1185">Reference proteome</keyword>
<dbReference type="InterPro" id="IPR005119">
    <property type="entry name" value="LysR_subst-bd"/>
</dbReference>
<organism evidence="6 7">
    <name type="scientific">Devosia albogilva</name>
    <dbReference type="NCBI Taxonomy" id="429726"/>
    <lineage>
        <taxon>Bacteria</taxon>
        <taxon>Pseudomonadati</taxon>
        <taxon>Pseudomonadota</taxon>
        <taxon>Alphaproteobacteria</taxon>
        <taxon>Hyphomicrobiales</taxon>
        <taxon>Devosiaceae</taxon>
        <taxon>Devosia</taxon>
    </lineage>
</organism>
<accession>A0ABW5QII3</accession>
<comment type="similarity">
    <text evidence="1">Belongs to the LysR transcriptional regulatory family.</text>
</comment>
<evidence type="ECO:0000313" key="7">
    <source>
        <dbReference type="Proteomes" id="UP001597521"/>
    </source>
</evidence>
<dbReference type="Gene3D" id="1.10.10.10">
    <property type="entry name" value="Winged helix-like DNA-binding domain superfamily/Winged helix DNA-binding domain"/>
    <property type="match status" value="1"/>
</dbReference>
<dbReference type="Pfam" id="PF03466">
    <property type="entry name" value="LysR_substrate"/>
    <property type="match status" value="1"/>
</dbReference>
<dbReference type="PROSITE" id="PS50931">
    <property type="entry name" value="HTH_LYSR"/>
    <property type="match status" value="1"/>
</dbReference>
<dbReference type="SUPFAM" id="SSF53850">
    <property type="entry name" value="Periplasmic binding protein-like II"/>
    <property type="match status" value="1"/>
</dbReference>
<dbReference type="Gene3D" id="3.40.190.290">
    <property type="match status" value="1"/>
</dbReference>
<dbReference type="EMBL" id="JBHUNP010000001">
    <property type="protein sequence ID" value="MFD2647419.1"/>
    <property type="molecule type" value="Genomic_DNA"/>
</dbReference>
<keyword evidence="3" id="KW-0238">DNA-binding</keyword>
<dbReference type="Pfam" id="PF00126">
    <property type="entry name" value="HTH_1"/>
    <property type="match status" value="1"/>
</dbReference>
<dbReference type="InterPro" id="IPR036388">
    <property type="entry name" value="WH-like_DNA-bd_sf"/>
</dbReference>
<keyword evidence="2" id="KW-0805">Transcription regulation</keyword>
<comment type="caution">
    <text evidence="6">The sequence shown here is derived from an EMBL/GenBank/DDBJ whole genome shotgun (WGS) entry which is preliminary data.</text>
</comment>
<dbReference type="PANTHER" id="PTHR30537">
    <property type="entry name" value="HTH-TYPE TRANSCRIPTIONAL REGULATOR"/>
    <property type="match status" value="1"/>
</dbReference>
<proteinExistence type="inferred from homology"/>
<dbReference type="RefSeq" id="WP_386832445.1">
    <property type="nucleotide sequence ID" value="NZ_JBHUNP010000001.1"/>
</dbReference>
<dbReference type="SUPFAM" id="SSF46785">
    <property type="entry name" value="Winged helix' DNA-binding domain"/>
    <property type="match status" value="1"/>
</dbReference>
<evidence type="ECO:0000256" key="4">
    <source>
        <dbReference type="ARBA" id="ARBA00023163"/>
    </source>
</evidence>
<dbReference type="InterPro" id="IPR000847">
    <property type="entry name" value="LysR_HTH_N"/>
</dbReference>
<evidence type="ECO:0000256" key="1">
    <source>
        <dbReference type="ARBA" id="ARBA00009437"/>
    </source>
</evidence>
<reference evidence="7" key="1">
    <citation type="journal article" date="2019" name="Int. J. Syst. Evol. Microbiol.">
        <title>The Global Catalogue of Microorganisms (GCM) 10K type strain sequencing project: providing services to taxonomists for standard genome sequencing and annotation.</title>
        <authorList>
            <consortium name="The Broad Institute Genomics Platform"/>
            <consortium name="The Broad Institute Genome Sequencing Center for Infectious Disease"/>
            <person name="Wu L."/>
            <person name="Ma J."/>
        </authorList>
    </citation>
    <scope>NUCLEOTIDE SEQUENCE [LARGE SCALE GENOMIC DNA]</scope>
    <source>
        <strain evidence="7">CCM 7427</strain>
    </source>
</reference>
<evidence type="ECO:0000313" key="6">
    <source>
        <dbReference type="EMBL" id="MFD2647419.1"/>
    </source>
</evidence>
<evidence type="ECO:0000259" key="5">
    <source>
        <dbReference type="PROSITE" id="PS50931"/>
    </source>
</evidence>
<dbReference type="InterPro" id="IPR058163">
    <property type="entry name" value="LysR-type_TF_proteobact-type"/>
</dbReference>
<gene>
    <name evidence="6" type="ORF">ACFSX5_06350</name>
</gene>
<evidence type="ECO:0000256" key="3">
    <source>
        <dbReference type="ARBA" id="ARBA00023125"/>
    </source>
</evidence>
<evidence type="ECO:0000256" key="2">
    <source>
        <dbReference type="ARBA" id="ARBA00023015"/>
    </source>
</evidence>
<protein>
    <submittedName>
        <fullName evidence="6">LysR family transcriptional regulator</fullName>
    </submittedName>
</protein>
<keyword evidence="4" id="KW-0804">Transcription</keyword>